<proteinExistence type="predicted"/>
<keyword evidence="3" id="KW-1185">Reference proteome</keyword>
<name>A0A4U2XZ89_9BACL</name>
<comment type="caution">
    <text evidence="2">The sequence shown here is derived from an EMBL/GenBank/DDBJ whole genome shotgun (WGS) entry which is preliminary data.</text>
</comment>
<dbReference type="EMBL" id="SZNK01000002">
    <property type="protein sequence ID" value="TKI52924.1"/>
    <property type="molecule type" value="Genomic_DNA"/>
</dbReference>
<accession>A0A4U2XZ89</accession>
<feature type="region of interest" description="Disordered" evidence="1">
    <location>
        <begin position="64"/>
        <end position="85"/>
    </location>
</feature>
<evidence type="ECO:0000313" key="2">
    <source>
        <dbReference type="EMBL" id="TKI52924.1"/>
    </source>
</evidence>
<gene>
    <name evidence="2" type="ORF">E8L90_29660</name>
</gene>
<protein>
    <submittedName>
        <fullName evidence="2">Uncharacterized protein</fullName>
    </submittedName>
</protein>
<dbReference type="RefSeq" id="WP_137033700.1">
    <property type="nucleotide sequence ID" value="NZ_SZNK01000002.1"/>
</dbReference>
<dbReference type="AlphaFoldDB" id="A0A4U2XZ89"/>
<organism evidence="2 3">
    <name type="scientific">Brevibacillus antibioticus</name>
    <dbReference type="NCBI Taxonomy" id="2570228"/>
    <lineage>
        <taxon>Bacteria</taxon>
        <taxon>Bacillati</taxon>
        <taxon>Bacillota</taxon>
        <taxon>Bacilli</taxon>
        <taxon>Bacillales</taxon>
        <taxon>Paenibacillaceae</taxon>
        <taxon>Brevibacillus</taxon>
    </lineage>
</organism>
<evidence type="ECO:0000256" key="1">
    <source>
        <dbReference type="SAM" id="MobiDB-lite"/>
    </source>
</evidence>
<reference evidence="2 3" key="1">
    <citation type="submission" date="2019-04" db="EMBL/GenBank/DDBJ databases">
        <title>Whole genome sequencing of Brevibacillus sp. TGS2-1.</title>
        <authorList>
            <person name="Choi A."/>
        </authorList>
    </citation>
    <scope>NUCLEOTIDE SEQUENCE [LARGE SCALE GENOMIC DNA]</scope>
    <source>
        <strain evidence="2 3">TGS2-1</strain>
    </source>
</reference>
<evidence type="ECO:0000313" key="3">
    <source>
        <dbReference type="Proteomes" id="UP000307841"/>
    </source>
</evidence>
<dbReference type="Proteomes" id="UP000307841">
    <property type="component" value="Unassembled WGS sequence"/>
</dbReference>
<sequence>MSPIYTTVPAMGGTDYALSQKVQQLESWKTNVVEPTISTHDQKITNASTTATNAQGGVDTLTQRLNANDAKDRDQDKLAWTGGTQ</sequence>